<dbReference type="InterPro" id="IPR005119">
    <property type="entry name" value="LysR_subst-bd"/>
</dbReference>
<evidence type="ECO:0000259" key="5">
    <source>
        <dbReference type="PROSITE" id="PS50931"/>
    </source>
</evidence>
<comment type="similarity">
    <text evidence="1">Belongs to the LysR transcriptional regulatory family.</text>
</comment>
<dbReference type="GO" id="GO:0005829">
    <property type="term" value="C:cytosol"/>
    <property type="evidence" value="ECO:0007669"/>
    <property type="project" value="TreeGrafter"/>
</dbReference>
<dbReference type="InterPro" id="IPR050950">
    <property type="entry name" value="HTH-type_LysR_regulators"/>
</dbReference>
<dbReference type="PROSITE" id="PS50931">
    <property type="entry name" value="HTH_LYSR"/>
    <property type="match status" value="1"/>
</dbReference>
<dbReference type="PRINTS" id="PR00039">
    <property type="entry name" value="HTHLYSR"/>
</dbReference>
<keyword evidence="3 6" id="KW-0238">DNA-binding</keyword>
<gene>
    <name evidence="6" type="ORF">SAMN05444002_3875</name>
</gene>
<proteinExistence type="inferred from homology"/>
<organism evidence="6 7">
    <name type="scientific">Vannielia litorea</name>
    <dbReference type="NCBI Taxonomy" id="1217970"/>
    <lineage>
        <taxon>Bacteria</taxon>
        <taxon>Pseudomonadati</taxon>
        <taxon>Pseudomonadota</taxon>
        <taxon>Alphaproteobacteria</taxon>
        <taxon>Rhodobacterales</taxon>
        <taxon>Paracoccaceae</taxon>
        <taxon>Vannielia</taxon>
    </lineage>
</organism>
<protein>
    <submittedName>
        <fullName evidence="6">DNA-binding transcriptional regulator, LysR family</fullName>
    </submittedName>
</protein>
<dbReference type="Pfam" id="PF03466">
    <property type="entry name" value="LysR_substrate"/>
    <property type="match status" value="1"/>
</dbReference>
<feature type="domain" description="HTH lysR-type" evidence="5">
    <location>
        <begin position="7"/>
        <end position="64"/>
    </location>
</feature>
<name>A0A1N6IGZ7_9RHOB</name>
<keyword evidence="4" id="KW-0804">Transcription</keyword>
<dbReference type="SUPFAM" id="SSF53850">
    <property type="entry name" value="Periplasmic binding protein-like II"/>
    <property type="match status" value="1"/>
</dbReference>
<dbReference type="PANTHER" id="PTHR30419:SF8">
    <property type="entry name" value="NITROGEN ASSIMILATION TRANSCRIPTIONAL ACTIVATOR-RELATED"/>
    <property type="match status" value="1"/>
</dbReference>
<dbReference type="EMBL" id="FSRL01000002">
    <property type="protein sequence ID" value="SIO31229.1"/>
    <property type="molecule type" value="Genomic_DNA"/>
</dbReference>
<keyword evidence="2" id="KW-0805">Transcription regulation</keyword>
<evidence type="ECO:0000256" key="4">
    <source>
        <dbReference type="ARBA" id="ARBA00023163"/>
    </source>
</evidence>
<sequence length="304" mass="33089">MDLAARLKPRQLRLIQRIGETRQLQSAAHMLAMSQPAASRVLAEIEAEVGAPLFLRHPKGMEPTLVGETFLRHARVILSELESLETEVAGLRSGEAGEVRVGSVTGPTVGVLVPAIQAVREAAPGIQATIEVGPSTQLVRGLEEGRFDFVIARLPPEYDSRQFRIYPARNEVIALVVRTGHPALGAPRRLAELRAYEWVIQDLGTPIRVAMDGAFHAAGLAAPDQITNSSSLLVVLSILAGTDAIAPQSQEVAEVITRNRIGDSFAKLELADPLAVAPYFVIHNRSQQMNRAAERVMQEVFRRL</sequence>
<dbReference type="GO" id="GO:0003700">
    <property type="term" value="F:DNA-binding transcription factor activity"/>
    <property type="evidence" value="ECO:0007669"/>
    <property type="project" value="InterPro"/>
</dbReference>
<dbReference type="Proteomes" id="UP000184932">
    <property type="component" value="Unassembled WGS sequence"/>
</dbReference>
<dbReference type="GO" id="GO:0003677">
    <property type="term" value="F:DNA binding"/>
    <property type="evidence" value="ECO:0007669"/>
    <property type="project" value="UniProtKB-KW"/>
</dbReference>
<dbReference type="Gene3D" id="1.10.10.10">
    <property type="entry name" value="Winged helix-like DNA-binding domain superfamily/Winged helix DNA-binding domain"/>
    <property type="match status" value="1"/>
</dbReference>
<dbReference type="STRING" id="1217970.SAMN05444002_3875"/>
<keyword evidence="7" id="KW-1185">Reference proteome</keyword>
<dbReference type="OrthoDB" id="9803030at2"/>
<dbReference type="PANTHER" id="PTHR30419">
    <property type="entry name" value="HTH-TYPE TRANSCRIPTIONAL REGULATOR YBHD"/>
    <property type="match status" value="1"/>
</dbReference>
<evidence type="ECO:0000313" key="6">
    <source>
        <dbReference type="EMBL" id="SIO31229.1"/>
    </source>
</evidence>
<dbReference type="RefSeq" id="WP_074258025.1">
    <property type="nucleotide sequence ID" value="NZ_FSRL01000002.1"/>
</dbReference>
<accession>A0A1N6IGZ7</accession>
<dbReference type="Pfam" id="PF00126">
    <property type="entry name" value="HTH_1"/>
    <property type="match status" value="1"/>
</dbReference>
<dbReference type="Gene3D" id="3.40.190.10">
    <property type="entry name" value="Periplasmic binding protein-like II"/>
    <property type="match status" value="2"/>
</dbReference>
<dbReference type="InterPro" id="IPR036390">
    <property type="entry name" value="WH_DNA-bd_sf"/>
</dbReference>
<dbReference type="InterPro" id="IPR000847">
    <property type="entry name" value="LysR_HTH_N"/>
</dbReference>
<reference evidence="7" key="1">
    <citation type="submission" date="2016-11" db="EMBL/GenBank/DDBJ databases">
        <authorList>
            <person name="Varghese N."/>
            <person name="Submissions S."/>
        </authorList>
    </citation>
    <scope>NUCLEOTIDE SEQUENCE [LARGE SCALE GENOMIC DNA]</scope>
    <source>
        <strain evidence="7">DSM 29440</strain>
    </source>
</reference>
<evidence type="ECO:0000256" key="3">
    <source>
        <dbReference type="ARBA" id="ARBA00023125"/>
    </source>
</evidence>
<evidence type="ECO:0000313" key="7">
    <source>
        <dbReference type="Proteomes" id="UP000184932"/>
    </source>
</evidence>
<evidence type="ECO:0000256" key="2">
    <source>
        <dbReference type="ARBA" id="ARBA00023015"/>
    </source>
</evidence>
<dbReference type="AlphaFoldDB" id="A0A1N6IGZ7"/>
<dbReference type="SUPFAM" id="SSF46785">
    <property type="entry name" value="Winged helix' DNA-binding domain"/>
    <property type="match status" value="1"/>
</dbReference>
<dbReference type="InterPro" id="IPR036388">
    <property type="entry name" value="WH-like_DNA-bd_sf"/>
</dbReference>
<evidence type="ECO:0000256" key="1">
    <source>
        <dbReference type="ARBA" id="ARBA00009437"/>
    </source>
</evidence>